<organism evidence="1 2">
    <name type="scientific">Pleuronectes platessa</name>
    <name type="common">European plaice</name>
    <dbReference type="NCBI Taxonomy" id="8262"/>
    <lineage>
        <taxon>Eukaryota</taxon>
        <taxon>Metazoa</taxon>
        <taxon>Chordata</taxon>
        <taxon>Craniata</taxon>
        <taxon>Vertebrata</taxon>
        <taxon>Euteleostomi</taxon>
        <taxon>Actinopterygii</taxon>
        <taxon>Neopterygii</taxon>
        <taxon>Teleostei</taxon>
        <taxon>Neoteleostei</taxon>
        <taxon>Acanthomorphata</taxon>
        <taxon>Carangaria</taxon>
        <taxon>Pleuronectiformes</taxon>
        <taxon>Pleuronectoidei</taxon>
        <taxon>Pleuronectidae</taxon>
        <taxon>Pleuronectes</taxon>
    </lineage>
</organism>
<keyword evidence="2" id="KW-1185">Reference proteome</keyword>
<name>A0A9N7TPE6_PLEPL</name>
<dbReference type="EMBL" id="CADEAL010000222">
    <property type="protein sequence ID" value="CAB1416650.1"/>
    <property type="molecule type" value="Genomic_DNA"/>
</dbReference>
<comment type="caution">
    <text evidence="1">The sequence shown here is derived from an EMBL/GenBank/DDBJ whole genome shotgun (WGS) entry which is preliminary data.</text>
</comment>
<reference evidence="1" key="1">
    <citation type="submission" date="2020-03" db="EMBL/GenBank/DDBJ databases">
        <authorList>
            <person name="Weist P."/>
        </authorList>
    </citation>
    <scope>NUCLEOTIDE SEQUENCE</scope>
</reference>
<protein>
    <submittedName>
        <fullName evidence="1">Uncharacterized protein</fullName>
    </submittedName>
</protein>
<evidence type="ECO:0000313" key="2">
    <source>
        <dbReference type="Proteomes" id="UP001153269"/>
    </source>
</evidence>
<gene>
    <name evidence="1" type="ORF">PLEPLA_LOCUS4441</name>
</gene>
<evidence type="ECO:0000313" key="1">
    <source>
        <dbReference type="EMBL" id="CAB1416650.1"/>
    </source>
</evidence>
<accession>A0A9N7TPE6</accession>
<dbReference type="AlphaFoldDB" id="A0A9N7TPE6"/>
<dbReference type="Proteomes" id="UP001153269">
    <property type="component" value="Unassembled WGS sequence"/>
</dbReference>
<proteinExistence type="predicted"/>
<sequence length="123" mass="13555">MSRLSNIEEAGLMTSTSASHQESVSQTQQENFNFSTDKTQAIIKQVLEQLKRCFCCLHTELCVSLVSCAREQQGDMRQSLVLFVRAPDYQSNTASSDVVIVFILPRTRTSSPPHPPSASSSSS</sequence>